<dbReference type="Pfam" id="PF00345">
    <property type="entry name" value="PapD_N"/>
    <property type="match status" value="1"/>
</dbReference>
<dbReference type="AlphaFoldDB" id="A0AAW8JKH5"/>
<evidence type="ECO:0000256" key="2">
    <source>
        <dbReference type="ARBA" id="ARBA00007399"/>
    </source>
</evidence>
<dbReference type="PRINTS" id="PR00969">
    <property type="entry name" value="CHAPERONPILI"/>
</dbReference>
<dbReference type="Gene3D" id="2.60.40.10">
    <property type="entry name" value="Immunoglobulins"/>
    <property type="match status" value="2"/>
</dbReference>
<dbReference type="InterPro" id="IPR001829">
    <property type="entry name" value="Pili_assmbl_chaperone_bac"/>
</dbReference>
<proteinExistence type="inferred from homology"/>
<feature type="signal peptide" evidence="6">
    <location>
        <begin position="1"/>
        <end position="23"/>
    </location>
</feature>
<comment type="similarity">
    <text evidence="2">Belongs to the periplasmic pilus chaperone family.</text>
</comment>
<dbReference type="GO" id="GO:0071555">
    <property type="term" value="P:cell wall organization"/>
    <property type="evidence" value="ECO:0007669"/>
    <property type="project" value="InterPro"/>
</dbReference>
<evidence type="ECO:0000313" key="10">
    <source>
        <dbReference type="Proteomes" id="UP001243195"/>
    </source>
</evidence>
<protein>
    <submittedName>
        <fullName evidence="9">Molecular chaperone</fullName>
    </submittedName>
</protein>
<dbReference type="PANTHER" id="PTHR30251:SF7">
    <property type="entry name" value="FIMBRIAE CHAPARONE"/>
    <property type="match status" value="1"/>
</dbReference>
<dbReference type="Proteomes" id="UP001243195">
    <property type="component" value="Unassembled WGS sequence"/>
</dbReference>
<evidence type="ECO:0000256" key="4">
    <source>
        <dbReference type="ARBA" id="ARBA00022764"/>
    </source>
</evidence>
<evidence type="ECO:0000256" key="6">
    <source>
        <dbReference type="SAM" id="SignalP"/>
    </source>
</evidence>
<evidence type="ECO:0000256" key="5">
    <source>
        <dbReference type="ARBA" id="ARBA00023186"/>
    </source>
</evidence>
<dbReference type="InterPro" id="IPR016147">
    <property type="entry name" value="Pili_assmbl_chaperone_N"/>
</dbReference>
<comment type="subcellular location">
    <subcellularLocation>
        <location evidence="1">Periplasm</location>
    </subcellularLocation>
</comment>
<evidence type="ECO:0000259" key="7">
    <source>
        <dbReference type="Pfam" id="PF00345"/>
    </source>
</evidence>
<feature type="domain" description="Pili assembly chaperone C-terminal" evidence="8">
    <location>
        <begin position="171"/>
        <end position="236"/>
    </location>
</feature>
<evidence type="ECO:0000313" key="9">
    <source>
        <dbReference type="EMBL" id="MDQ9072542.1"/>
    </source>
</evidence>
<keyword evidence="5" id="KW-0143">Chaperone</keyword>
<dbReference type="InterPro" id="IPR036316">
    <property type="entry name" value="Pili_assmbl_chap_C_dom_sf"/>
</dbReference>
<dbReference type="SUPFAM" id="SSF49354">
    <property type="entry name" value="PapD-like"/>
    <property type="match status" value="1"/>
</dbReference>
<sequence length="245" mass="28360">MKKHSIALMLFILHLIFISNTNAGLVPSATRVIYQQEDPSQILLLANSNPYPIIAQIWTDQGERNPESTHTPFVITPAIFKMQVQEIKSIKIIYNQDQLATDRESVFWLNLYEVPMVERSKLQEDHLNLAMNTQMKIFFRPKSLKEMSIDQRSKNLLFDIITQKNQQQLSIENHSALHITMLNIKLKSAEGVFPVDNTNQEMLAPFEKISINLKQFNMSNIQPNEIEYTLIDDQGVKNTYTQKII</sequence>
<name>A0AAW8JKH5_9GAMM</name>
<feature type="domain" description="Pili assembly chaperone N-terminal" evidence="7">
    <location>
        <begin position="24"/>
        <end position="144"/>
    </location>
</feature>
<comment type="caution">
    <text evidence="9">The sequence shown here is derived from an EMBL/GenBank/DDBJ whole genome shotgun (WGS) entry which is preliminary data.</text>
</comment>
<accession>A0AAW8JKH5</accession>
<dbReference type="Pfam" id="PF02753">
    <property type="entry name" value="PapD_C"/>
    <property type="match status" value="1"/>
</dbReference>
<evidence type="ECO:0000259" key="8">
    <source>
        <dbReference type="Pfam" id="PF02753"/>
    </source>
</evidence>
<dbReference type="EMBL" id="JAVIDA010000021">
    <property type="protein sequence ID" value="MDQ9072542.1"/>
    <property type="molecule type" value="Genomic_DNA"/>
</dbReference>
<reference evidence="9" key="1">
    <citation type="submission" date="2023-08" db="EMBL/GenBank/DDBJ databases">
        <title>Emergence of clinically-relevant ST2 carbapenem-resistant Acinetobacter baumannii strains in hospital sewages in Zhejiang, East of China.</title>
        <authorList>
            <person name="Kaichao C."/>
            <person name="Zhang R."/>
        </authorList>
    </citation>
    <scope>NUCLEOTIDE SEQUENCE</scope>
    <source>
        <strain evidence="9">M-SY-60</strain>
    </source>
</reference>
<dbReference type="GO" id="GO:0030288">
    <property type="term" value="C:outer membrane-bounded periplasmic space"/>
    <property type="evidence" value="ECO:0007669"/>
    <property type="project" value="InterPro"/>
</dbReference>
<evidence type="ECO:0000256" key="3">
    <source>
        <dbReference type="ARBA" id="ARBA00022729"/>
    </source>
</evidence>
<keyword evidence="3 6" id="KW-0732">Signal</keyword>
<dbReference type="RefSeq" id="WP_308956326.1">
    <property type="nucleotide sequence ID" value="NZ_JAVICY010000014.1"/>
</dbReference>
<dbReference type="InterPro" id="IPR016148">
    <property type="entry name" value="Pili_assmbl_chaperone_C"/>
</dbReference>
<evidence type="ECO:0000256" key="1">
    <source>
        <dbReference type="ARBA" id="ARBA00004418"/>
    </source>
</evidence>
<dbReference type="InterPro" id="IPR050643">
    <property type="entry name" value="Periplasmic_pilus_chap"/>
</dbReference>
<organism evidence="9 10">
    <name type="scientific">Acinetobacter gerneri</name>
    <dbReference type="NCBI Taxonomy" id="202952"/>
    <lineage>
        <taxon>Bacteria</taxon>
        <taxon>Pseudomonadati</taxon>
        <taxon>Pseudomonadota</taxon>
        <taxon>Gammaproteobacteria</taxon>
        <taxon>Moraxellales</taxon>
        <taxon>Moraxellaceae</taxon>
        <taxon>Acinetobacter</taxon>
    </lineage>
</organism>
<feature type="chain" id="PRO_5043756952" evidence="6">
    <location>
        <begin position="24"/>
        <end position="245"/>
    </location>
</feature>
<dbReference type="PANTHER" id="PTHR30251">
    <property type="entry name" value="PILUS ASSEMBLY CHAPERONE"/>
    <property type="match status" value="1"/>
</dbReference>
<dbReference type="InterPro" id="IPR013783">
    <property type="entry name" value="Ig-like_fold"/>
</dbReference>
<dbReference type="InterPro" id="IPR008962">
    <property type="entry name" value="PapD-like_sf"/>
</dbReference>
<dbReference type="SUPFAM" id="SSF49584">
    <property type="entry name" value="Periplasmic chaperone C-domain"/>
    <property type="match status" value="1"/>
</dbReference>
<keyword evidence="4" id="KW-0574">Periplasm</keyword>
<gene>
    <name evidence="9" type="ORF">RFH51_13860</name>
</gene>